<dbReference type="OrthoDB" id="9886517at2"/>
<accession>A0A1W1ZW63</accession>
<dbReference type="AlphaFoldDB" id="A0A1W1ZW63"/>
<sequence>MTVLLGVLWINDLFHDGVGGLDIYCFRKSKRITREILCRRCLFRRRCRPFQLWLQPELPFVFKSNGDVNAIFDLQNNVQNTLDALFPSEYRLLEKKALKALTCDGETSQTLIRLKMFELFNNIGS</sequence>
<protein>
    <submittedName>
        <fullName evidence="1">Uncharacterized protein</fullName>
    </submittedName>
</protein>
<proteinExistence type="predicted"/>
<keyword evidence="2" id="KW-1185">Reference proteome</keyword>
<evidence type="ECO:0000313" key="2">
    <source>
        <dbReference type="Proteomes" id="UP000192418"/>
    </source>
</evidence>
<organism evidence="1 2">
    <name type="scientific">Desulfocicer vacuolatum DSM 3385</name>
    <dbReference type="NCBI Taxonomy" id="1121400"/>
    <lineage>
        <taxon>Bacteria</taxon>
        <taxon>Pseudomonadati</taxon>
        <taxon>Thermodesulfobacteriota</taxon>
        <taxon>Desulfobacteria</taxon>
        <taxon>Desulfobacterales</taxon>
        <taxon>Desulfobacteraceae</taxon>
        <taxon>Desulfocicer</taxon>
    </lineage>
</organism>
<name>A0A1W1ZW63_9BACT</name>
<gene>
    <name evidence="1" type="ORF">SAMN02746065_103233</name>
</gene>
<dbReference type="RefSeq" id="WP_084067197.1">
    <property type="nucleotide sequence ID" value="NZ_FWXY01000003.1"/>
</dbReference>
<evidence type="ECO:0000313" key="1">
    <source>
        <dbReference type="EMBL" id="SMC52654.1"/>
    </source>
</evidence>
<dbReference type="STRING" id="1121400.SAMN02746065_103233"/>
<dbReference type="EMBL" id="FWXY01000003">
    <property type="protein sequence ID" value="SMC52654.1"/>
    <property type="molecule type" value="Genomic_DNA"/>
</dbReference>
<dbReference type="Proteomes" id="UP000192418">
    <property type="component" value="Unassembled WGS sequence"/>
</dbReference>
<reference evidence="1 2" key="1">
    <citation type="submission" date="2017-04" db="EMBL/GenBank/DDBJ databases">
        <authorList>
            <person name="Afonso C.L."/>
            <person name="Miller P.J."/>
            <person name="Scott M.A."/>
            <person name="Spackman E."/>
            <person name="Goraichik I."/>
            <person name="Dimitrov K.M."/>
            <person name="Suarez D.L."/>
            <person name="Swayne D.E."/>
        </authorList>
    </citation>
    <scope>NUCLEOTIDE SEQUENCE [LARGE SCALE GENOMIC DNA]</scope>
    <source>
        <strain evidence="1 2">DSM 3385</strain>
    </source>
</reference>